<gene>
    <name evidence="2" type="ORF">SAMN05444417_0908</name>
</gene>
<proteinExistence type="predicted"/>
<feature type="transmembrane region" description="Helical" evidence="1">
    <location>
        <begin position="58"/>
        <end position="78"/>
    </location>
</feature>
<dbReference type="RefSeq" id="WP_073326644.1">
    <property type="nucleotide sequence ID" value="NZ_FQYO01000002.1"/>
</dbReference>
<keyword evidence="1" id="KW-1133">Transmembrane helix</keyword>
<dbReference type="InterPro" id="IPR009935">
    <property type="entry name" value="DUF1467"/>
</dbReference>
<dbReference type="AlphaFoldDB" id="A0A1M6BZ10"/>
<dbReference type="EMBL" id="FQYO01000002">
    <property type="protein sequence ID" value="SHI53678.1"/>
    <property type="molecule type" value="Genomic_DNA"/>
</dbReference>
<keyword evidence="1" id="KW-0812">Transmembrane</keyword>
<protein>
    <submittedName>
        <fullName evidence="2">Predicted secreted protein</fullName>
    </submittedName>
</protein>
<dbReference type="Proteomes" id="UP000184292">
    <property type="component" value="Unassembled WGS sequence"/>
</dbReference>
<accession>A0A1M6BZ10</accession>
<keyword evidence="3" id="KW-1185">Reference proteome</keyword>
<organism evidence="2 3">
    <name type="scientific">Wenxinia saemankumensis</name>
    <dbReference type="NCBI Taxonomy" id="1447782"/>
    <lineage>
        <taxon>Bacteria</taxon>
        <taxon>Pseudomonadati</taxon>
        <taxon>Pseudomonadota</taxon>
        <taxon>Alphaproteobacteria</taxon>
        <taxon>Rhodobacterales</taxon>
        <taxon>Roseobacteraceae</taxon>
        <taxon>Wenxinia</taxon>
    </lineage>
</organism>
<sequence length="98" mass="10586">MTITAAAVLYAVCWWMTFLVVLPLRLETQGDRGEIVPGTHASAPENANIGRKAKVTTLWATGIWVVLAGIILSGWIGVRDIDWFGIMDPPRAELAPAG</sequence>
<name>A0A1M6BZ10_9RHOB</name>
<dbReference type="Pfam" id="PF07330">
    <property type="entry name" value="DUF1467"/>
    <property type="match status" value="1"/>
</dbReference>
<reference evidence="2 3" key="1">
    <citation type="submission" date="2016-11" db="EMBL/GenBank/DDBJ databases">
        <authorList>
            <person name="Jaros S."/>
            <person name="Januszkiewicz K."/>
            <person name="Wedrychowicz H."/>
        </authorList>
    </citation>
    <scope>NUCLEOTIDE SEQUENCE [LARGE SCALE GENOMIC DNA]</scope>
    <source>
        <strain evidence="2 3">DSM 100565</strain>
    </source>
</reference>
<evidence type="ECO:0000313" key="3">
    <source>
        <dbReference type="Proteomes" id="UP000184292"/>
    </source>
</evidence>
<dbReference type="STRING" id="1447782.SAMN05444417_0908"/>
<feature type="transmembrane region" description="Helical" evidence="1">
    <location>
        <begin position="6"/>
        <end position="24"/>
    </location>
</feature>
<evidence type="ECO:0000313" key="2">
    <source>
        <dbReference type="EMBL" id="SHI53678.1"/>
    </source>
</evidence>
<evidence type="ECO:0000256" key="1">
    <source>
        <dbReference type="SAM" id="Phobius"/>
    </source>
</evidence>
<keyword evidence="1" id="KW-0472">Membrane</keyword>
<dbReference type="OrthoDB" id="9804637at2"/>